<dbReference type="EMBL" id="CP043669">
    <property type="protein sequence ID" value="QEP91864.1"/>
    <property type="molecule type" value="Genomic_DNA"/>
</dbReference>
<sequence length="84" mass="9559">MADLDDIKEGKDFGIDRPQQNTLYTLKGCGSLDWGMQSRLARIFNPHSNRLVMLAFDHGYFRGQPPGWSVSTCRLRRCLPTPTC</sequence>
<protein>
    <recommendedName>
        <fullName evidence="3">Autoinducer 2 (AI-2) aldolase LsrF</fullName>
    </recommendedName>
</protein>
<evidence type="ECO:0000313" key="1">
    <source>
        <dbReference type="EMBL" id="QEP91864.1"/>
    </source>
</evidence>
<dbReference type="Proteomes" id="UP000325096">
    <property type="component" value="Chromosome"/>
</dbReference>
<accession>A0A5C2LKW9</accession>
<dbReference type="Gene3D" id="3.20.20.70">
    <property type="entry name" value="Aldolase class I"/>
    <property type="match status" value="1"/>
</dbReference>
<gene>
    <name evidence="1" type="ORF">FZ929_19705</name>
</gene>
<name>A0A5C2LKW9_KLEPN</name>
<proteinExistence type="predicted"/>
<dbReference type="AlphaFoldDB" id="A0A5C2LKW9"/>
<organism evidence="1 2">
    <name type="scientific">Klebsiella pneumoniae</name>
    <dbReference type="NCBI Taxonomy" id="573"/>
    <lineage>
        <taxon>Bacteria</taxon>
        <taxon>Pseudomonadati</taxon>
        <taxon>Pseudomonadota</taxon>
        <taxon>Gammaproteobacteria</taxon>
        <taxon>Enterobacterales</taxon>
        <taxon>Enterobacteriaceae</taxon>
        <taxon>Klebsiella/Raoultella group</taxon>
        <taxon>Klebsiella</taxon>
        <taxon>Klebsiella pneumoniae complex</taxon>
    </lineage>
</organism>
<dbReference type="InterPro" id="IPR013785">
    <property type="entry name" value="Aldolase_TIM"/>
</dbReference>
<reference evidence="1 2" key="1">
    <citation type="submission" date="2019-08" db="EMBL/GenBank/DDBJ databases">
        <title>Emergence of NDM-5-producing hypervirulent Klebsiella pneumoniae from clinical infections.</title>
        <authorList>
            <person name="Shen Z."/>
            <person name="Zhang H."/>
            <person name="Li M."/>
        </authorList>
    </citation>
    <scope>NUCLEOTIDE SEQUENCE [LARGE SCALE GENOMIC DNA]</scope>
    <source>
        <strain evidence="1 2">RJ18-06</strain>
    </source>
</reference>
<evidence type="ECO:0000313" key="2">
    <source>
        <dbReference type="Proteomes" id="UP000325096"/>
    </source>
</evidence>
<evidence type="ECO:0008006" key="3">
    <source>
        <dbReference type="Google" id="ProtNLM"/>
    </source>
</evidence>